<feature type="transmembrane region" description="Helical" evidence="1">
    <location>
        <begin position="81"/>
        <end position="99"/>
    </location>
</feature>
<feature type="transmembrane region" description="Helical" evidence="1">
    <location>
        <begin position="55"/>
        <end position="76"/>
    </location>
</feature>
<protein>
    <submittedName>
        <fullName evidence="2">Uncharacterized protein</fullName>
    </submittedName>
</protein>
<accession>A0A9W6H3D8</accession>
<keyword evidence="1" id="KW-0472">Membrane</keyword>
<dbReference type="Proteomes" id="UP001142462">
    <property type="component" value="Unassembled WGS sequence"/>
</dbReference>
<feature type="transmembrane region" description="Helical" evidence="1">
    <location>
        <begin position="12"/>
        <end position="35"/>
    </location>
</feature>
<reference evidence="2" key="1">
    <citation type="journal article" date="2014" name="Int. J. Syst. Evol. Microbiol.">
        <title>Complete genome sequence of Corynebacterium casei LMG S-19264T (=DSM 44701T), isolated from a smear-ripened cheese.</title>
        <authorList>
            <consortium name="US DOE Joint Genome Institute (JGI-PGF)"/>
            <person name="Walter F."/>
            <person name="Albersmeier A."/>
            <person name="Kalinowski J."/>
            <person name="Ruckert C."/>
        </authorList>
    </citation>
    <scope>NUCLEOTIDE SEQUENCE</scope>
    <source>
        <strain evidence="2">VKM Ac-1020</strain>
    </source>
</reference>
<evidence type="ECO:0000313" key="2">
    <source>
        <dbReference type="EMBL" id="GLJ61533.1"/>
    </source>
</evidence>
<reference evidence="2" key="2">
    <citation type="submission" date="2023-01" db="EMBL/GenBank/DDBJ databases">
        <authorList>
            <person name="Sun Q."/>
            <person name="Evtushenko L."/>
        </authorList>
    </citation>
    <scope>NUCLEOTIDE SEQUENCE</scope>
    <source>
        <strain evidence="2">VKM Ac-1020</strain>
    </source>
</reference>
<sequence>MGAGYLVNGRRILQLASAALAAGGALTAALVPGFVTVSADSAGRQGTETRTLLEAMGAVSLLIVLVPVLVACLPLLFRGRAWAVSSVVAPLLLALWVGIGITTLGMFFVPALVVSVLSLFFPLRARAAPRAA</sequence>
<dbReference type="EMBL" id="BSEJ01000007">
    <property type="protein sequence ID" value="GLJ61533.1"/>
    <property type="molecule type" value="Genomic_DNA"/>
</dbReference>
<keyword evidence="1" id="KW-1133">Transmembrane helix</keyword>
<organism evidence="2 3">
    <name type="scientific">Microbacterium barkeri</name>
    <dbReference type="NCBI Taxonomy" id="33917"/>
    <lineage>
        <taxon>Bacteria</taxon>
        <taxon>Bacillati</taxon>
        <taxon>Actinomycetota</taxon>
        <taxon>Actinomycetes</taxon>
        <taxon>Micrococcales</taxon>
        <taxon>Microbacteriaceae</taxon>
        <taxon>Microbacterium</taxon>
    </lineage>
</organism>
<name>A0A9W6H3D8_9MICO</name>
<evidence type="ECO:0000313" key="3">
    <source>
        <dbReference type="Proteomes" id="UP001142462"/>
    </source>
</evidence>
<feature type="transmembrane region" description="Helical" evidence="1">
    <location>
        <begin position="105"/>
        <end position="123"/>
    </location>
</feature>
<gene>
    <name evidence="2" type="ORF">GCM10017576_16630</name>
</gene>
<proteinExistence type="predicted"/>
<dbReference type="AlphaFoldDB" id="A0A9W6H3D8"/>
<keyword evidence="3" id="KW-1185">Reference proteome</keyword>
<keyword evidence="1" id="KW-0812">Transmembrane</keyword>
<evidence type="ECO:0000256" key="1">
    <source>
        <dbReference type="SAM" id="Phobius"/>
    </source>
</evidence>
<comment type="caution">
    <text evidence="2">The sequence shown here is derived from an EMBL/GenBank/DDBJ whole genome shotgun (WGS) entry which is preliminary data.</text>
</comment>